<dbReference type="AlphaFoldDB" id="A0A8T2XK45"/>
<evidence type="ECO:0000313" key="1">
    <source>
        <dbReference type="EMBL" id="KAH8493915.1"/>
    </source>
</evidence>
<comment type="caution">
    <text evidence="1">The sequence shown here is derived from an EMBL/GenBank/DDBJ whole genome shotgun (WGS) entry which is preliminary data.</text>
</comment>
<organism evidence="1 2">
    <name type="scientific">Populus deltoides</name>
    <name type="common">Eastern poplar</name>
    <name type="synonym">Eastern cottonwood</name>
    <dbReference type="NCBI Taxonomy" id="3696"/>
    <lineage>
        <taxon>Eukaryota</taxon>
        <taxon>Viridiplantae</taxon>
        <taxon>Streptophyta</taxon>
        <taxon>Embryophyta</taxon>
        <taxon>Tracheophyta</taxon>
        <taxon>Spermatophyta</taxon>
        <taxon>Magnoliopsida</taxon>
        <taxon>eudicotyledons</taxon>
        <taxon>Gunneridae</taxon>
        <taxon>Pentapetalae</taxon>
        <taxon>rosids</taxon>
        <taxon>fabids</taxon>
        <taxon>Malpighiales</taxon>
        <taxon>Salicaceae</taxon>
        <taxon>Saliceae</taxon>
        <taxon>Populus</taxon>
    </lineage>
</organism>
<dbReference type="EMBL" id="JACEGQ020000011">
    <property type="protein sequence ID" value="KAH8493915.1"/>
    <property type="molecule type" value="Genomic_DNA"/>
</dbReference>
<proteinExistence type="predicted"/>
<name>A0A8T2XK45_POPDE</name>
<sequence length="99" mass="11077">MKHYCLWDGRLASGGGVDVPSKPFWTAGAKWSAKTVIEKIFPIRCCSMDRRLPLITTVLVQRRAIGRCCNGARRSLERKKMKLTVGLLEVDGLRGCERG</sequence>
<accession>A0A8T2XK45</accession>
<gene>
    <name evidence="1" type="ORF">H0E87_020615</name>
</gene>
<reference evidence="1" key="1">
    <citation type="journal article" date="2021" name="J. Hered.">
        <title>Genome Assembly of Salicaceae Populus deltoides (Eastern Cottonwood) I-69 Based on Nanopore Sequencing and Hi-C Technologies.</title>
        <authorList>
            <person name="Bai S."/>
            <person name="Wu H."/>
            <person name="Zhang J."/>
            <person name="Pan Z."/>
            <person name="Zhao W."/>
            <person name="Li Z."/>
            <person name="Tong C."/>
        </authorList>
    </citation>
    <scope>NUCLEOTIDE SEQUENCE</scope>
    <source>
        <tissue evidence="1">Leaf</tissue>
    </source>
</reference>
<dbReference type="Proteomes" id="UP000807159">
    <property type="component" value="Chromosome 11"/>
</dbReference>
<protein>
    <submittedName>
        <fullName evidence="1">Uncharacterized protein</fullName>
    </submittedName>
</protein>
<evidence type="ECO:0000313" key="2">
    <source>
        <dbReference type="Proteomes" id="UP000807159"/>
    </source>
</evidence>
<keyword evidence="2" id="KW-1185">Reference proteome</keyword>